<keyword evidence="2" id="KW-1185">Reference proteome</keyword>
<dbReference type="Proteomes" id="UP000305067">
    <property type="component" value="Unassembled WGS sequence"/>
</dbReference>
<protein>
    <submittedName>
        <fullName evidence="1">Uncharacterized protein</fullName>
    </submittedName>
</protein>
<evidence type="ECO:0000313" key="2">
    <source>
        <dbReference type="Proteomes" id="UP000305067"/>
    </source>
</evidence>
<accession>A0A5C3Q171</accession>
<reference evidence="1 2" key="1">
    <citation type="journal article" date="2019" name="Nat. Ecol. Evol.">
        <title>Megaphylogeny resolves global patterns of mushroom evolution.</title>
        <authorList>
            <person name="Varga T."/>
            <person name="Krizsan K."/>
            <person name="Foldi C."/>
            <person name="Dima B."/>
            <person name="Sanchez-Garcia M."/>
            <person name="Sanchez-Ramirez S."/>
            <person name="Szollosi G.J."/>
            <person name="Szarkandi J.G."/>
            <person name="Papp V."/>
            <person name="Albert L."/>
            <person name="Andreopoulos W."/>
            <person name="Angelini C."/>
            <person name="Antonin V."/>
            <person name="Barry K.W."/>
            <person name="Bougher N.L."/>
            <person name="Buchanan P."/>
            <person name="Buyck B."/>
            <person name="Bense V."/>
            <person name="Catcheside P."/>
            <person name="Chovatia M."/>
            <person name="Cooper J."/>
            <person name="Damon W."/>
            <person name="Desjardin D."/>
            <person name="Finy P."/>
            <person name="Geml J."/>
            <person name="Haridas S."/>
            <person name="Hughes K."/>
            <person name="Justo A."/>
            <person name="Karasinski D."/>
            <person name="Kautmanova I."/>
            <person name="Kiss B."/>
            <person name="Kocsube S."/>
            <person name="Kotiranta H."/>
            <person name="LaButti K.M."/>
            <person name="Lechner B.E."/>
            <person name="Liimatainen K."/>
            <person name="Lipzen A."/>
            <person name="Lukacs Z."/>
            <person name="Mihaltcheva S."/>
            <person name="Morgado L.N."/>
            <person name="Niskanen T."/>
            <person name="Noordeloos M.E."/>
            <person name="Ohm R.A."/>
            <person name="Ortiz-Santana B."/>
            <person name="Ovrebo C."/>
            <person name="Racz N."/>
            <person name="Riley R."/>
            <person name="Savchenko A."/>
            <person name="Shiryaev A."/>
            <person name="Soop K."/>
            <person name="Spirin V."/>
            <person name="Szebenyi C."/>
            <person name="Tomsovsky M."/>
            <person name="Tulloss R.E."/>
            <person name="Uehling J."/>
            <person name="Grigoriev I.V."/>
            <person name="Vagvolgyi C."/>
            <person name="Papp T."/>
            <person name="Martin F.M."/>
            <person name="Miettinen O."/>
            <person name="Hibbett D.S."/>
            <person name="Nagy L.G."/>
        </authorList>
    </citation>
    <scope>NUCLEOTIDE SEQUENCE [LARGE SCALE GENOMIC DNA]</scope>
    <source>
        <strain evidence="1 2">CBS 309.79</strain>
    </source>
</reference>
<gene>
    <name evidence="1" type="ORF">BDV98DRAFT_577101</name>
</gene>
<proteinExistence type="predicted"/>
<organism evidence="1 2">
    <name type="scientific">Pterulicium gracile</name>
    <dbReference type="NCBI Taxonomy" id="1884261"/>
    <lineage>
        <taxon>Eukaryota</taxon>
        <taxon>Fungi</taxon>
        <taxon>Dikarya</taxon>
        <taxon>Basidiomycota</taxon>
        <taxon>Agaricomycotina</taxon>
        <taxon>Agaricomycetes</taxon>
        <taxon>Agaricomycetidae</taxon>
        <taxon>Agaricales</taxon>
        <taxon>Pleurotineae</taxon>
        <taxon>Pterulaceae</taxon>
        <taxon>Pterulicium</taxon>
    </lineage>
</organism>
<sequence length="71" mass="7953">MFQFLPPRFAVLAITGSCSRRLASSIAYSMCFWPQISPKPINDTHAQIICQSSLQLGVIIKRERNSQAART</sequence>
<evidence type="ECO:0000313" key="1">
    <source>
        <dbReference type="EMBL" id="TFK95834.1"/>
    </source>
</evidence>
<name>A0A5C3Q171_9AGAR</name>
<dbReference type="EMBL" id="ML178873">
    <property type="protein sequence ID" value="TFK95834.1"/>
    <property type="molecule type" value="Genomic_DNA"/>
</dbReference>
<dbReference type="AlphaFoldDB" id="A0A5C3Q171"/>